<dbReference type="EMBL" id="JASVDS010000002">
    <property type="protein sequence ID" value="MDL5031836.1"/>
    <property type="molecule type" value="Genomic_DNA"/>
</dbReference>
<evidence type="ECO:0000256" key="1">
    <source>
        <dbReference type="SAM" id="MobiDB-lite"/>
    </source>
</evidence>
<dbReference type="Proteomes" id="UP001238603">
    <property type="component" value="Unassembled WGS sequence"/>
</dbReference>
<name>A0ABT7LG57_9BURK</name>
<dbReference type="RefSeq" id="WP_285981948.1">
    <property type="nucleotide sequence ID" value="NZ_JASVDS010000002.1"/>
</dbReference>
<organism evidence="3 4">
    <name type="scientific">Roseateles subflavus</name>
    <dbReference type="NCBI Taxonomy" id="3053353"/>
    <lineage>
        <taxon>Bacteria</taxon>
        <taxon>Pseudomonadati</taxon>
        <taxon>Pseudomonadota</taxon>
        <taxon>Betaproteobacteria</taxon>
        <taxon>Burkholderiales</taxon>
        <taxon>Sphaerotilaceae</taxon>
        <taxon>Roseateles</taxon>
    </lineage>
</organism>
<evidence type="ECO:0000259" key="2">
    <source>
        <dbReference type="PROSITE" id="PS51186"/>
    </source>
</evidence>
<accession>A0ABT7LG57</accession>
<evidence type="ECO:0000313" key="3">
    <source>
        <dbReference type="EMBL" id="MDL5031836.1"/>
    </source>
</evidence>
<reference evidence="3 4" key="1">
    <citation type="submission" date="2023-06" db="EMBL/GenBank/DDBJ databases">
        <title>Pelomonas sp. APW6 16S ribosomal RNA gene genome sequencing and assembly.</title>
        <authorList>
            <person name="Woo H."/>
        </authorList>
    </citation>
    <scope>NUCLEOTIDE SEQUENCE [LARGE SCALE GENOMIC DNA]</scope>
    <source>
        <strain evidence="3 4">APW6</strain>
    </source>
</reference>
<feature type="region of interest" description="Disordered" evidence="1">
    <location>
        <begin position="1"/>
        <end position="22"/>
    </location>
</feature>
<dbReference type="InterPro" id="IPR000182">
    <property type="entry name" value="GNAT_dom"/>
</dbReference>
<dbReference type="SUPFAM" id="SSF55729">
    <property type="entry name" value="Acyl-CoA N-acyltransferases (Nat)"/>
    <property type="match status" value="1"/>
</dbReference>
<dbReference type="PROSITE" id="PS51186">
    <property type="entry name" value="GNAT"/>
    <property type="match status" value="1"/>
</dbReference>
<gene>
    <name evidence="3" type="ORF">QRD43_07935</name>
</gene>
<evidence type="ECO:0000313" key="4">
    <source>
        <dbReference type="Proteomes" id="UP001238603"/>
    </source>
</evidence>
<feature type="domain" description="N-acetyltransferase" evidence="2">
    <location>
        <begin position="35"/>
        <end position="191"/>
    </location>
</feature>
<dbReference type="Pfam" id="PF13302">
    <property type="entry name" value="Acetyltransf_3"/>
    <property type="match status" value="1"/>
</dbReference>
<proteinExistence type="predicted"/>
<protein>
    <submittedName>
        <fullName evidence="3">GNAT family N-acetyltransferase</fullName>
    </submittedName>
</protein>
<sequence length="191" mass="20599">MLIERITPCGRGDARPDPEEAGTTGRLAIAPLTAADVEPLAERLWHEAVYRHLGGLPAASSAVAAWLHGTLAGPRPDQPPEQWLNYVMRLADGGEIVGLLQATLHEGIAEVAFLLAPAHWGRGLAAEGLRWLHETLGRVSPGVACWATTVPEHRHCQALLARAGYVRAEPPVMPALSTYDEGDWVYCRPGE</sequence>
<dbReference type="Gene3D" id="3.40.630.30">
    <property type="match status" value="1"/>
</dbReference>
<comment type="caution">
    <text evidence="3">The sequence shown here is derived from an EMBL/GenBank/DDBJ whole genome shotgun (WGS) entry which is preliminary data.</text>
</comment>
<keyword evidence="4" id="KW-1185">Reference proteome</keyword>
<dbReference type="InterPro" id="IPR016181">
    <property type="entry name" value="Acyl_CoA_acyltransferase"/>
</dbReference>